<dbReference type="GO" id="GO:0004553">
    <property type="term" value="F:hydrolase activity, hydrolyzing O-glycosyl compounds"/>
    <property type="evidence" value="ECO:0007669"/>
    <property type="project" value="InterPro"/>
</dbReference>
<comment type="caution">
    <text evidence="14">The sequence shown here is derived from an EMBL/GenBank/DDBJ whole genome shotgun (WGS) entry which is preliminary data.</text>
</comment>
<comment type="subunit">
    <text evidence="10">Monomer.</text>
</comment>
<gene>
    <name evidence="10 14" type="primary">glgB</name>
    <name evidence="14" type="ORF">H8711_10390</name>
</gene>
<dbReference type="Gene3D" id="2.60.40.1180">
    <property type="entry name" value="Golgi alpha-mannosidase II"/>
    <property type="match status" value="1"/>
</dbReference>
<dbReference type="InterPro" id="IPR006407">
    <property type="entry name" value="GlgB"/>
</dbReference>
<dbReference type="Gene3D" id="3.20.20.80">
    <property type="entry name" value="Glycosidases"/>
    <property type="match status" value="1"/>
</dbReference>
<feature type="domain" description="Glycosyl hydrolase family 13 catalytic" evidence="13">
    <location>
        <begin position="150"/>
        <end position="513"/>
    </location>
</feature>
<dbReference type="NCBIfam" id="NF008967">
    <property type="entry name" value="PRK12313.1"/>
    <property type="match status" value="1"/>
</dbReference>
<keyword evidence="6 10" id="KW-0328">Glycosyltransferase</keyword>
<dbReference type="EC" id="2.4.1.18" evidence="10"/>
<dbReference type="PANTHER" id="PTHR43651:SF3">
    <property type="entry name" value="1,4-ALPHA-GLUCAN-BRANCHING ENZYME"/>
    <property type="match status" value="1"/>
</dbReference>
<dbReference type="Gene3D" id="2.60.40.10">
    <property type="entry name" value="Immunoglobulins"/>
    <property type="match status" value="1"/>
</dbReference>
<dbReference type="FunFam" id="3.20.20.80:FF:000003">
    <property type="entry name" value="1,4-alpha-glucan branching enzyme GlgB"/>
    <property type="match status" value="1"/>
</dbReference>
<dbReference type="Proteomes" id="UP000653127">
    <property type="component" value="Unassembled WGS sequence"/>
</dbReference>
<dbReference type="Pfam" id="PF00128">
    <property type="entry name" value="Alpha-amylase"/>
    <property type="match status" value="1"/>
</dbReference>
<feature type="region of interest" description="Disordered" evidence="12">
    <location>
        <begin position="634"/>
        <end position="760"/>
    </location>
</feature>
<keyword evidence="8 10" id="KW-0320">Glycogen biosynthesis</keyword>
<organism evidence="14 15">
    <name type="scientific">Ligaoa zhengdingensis</name>
    <dbReference type="NCBI Taxonomy" id="2763658"/>
    <lineage>
        <taxon>Bacteria</taxon>
        <taxon>Bacillati</taxon>
        <taxon>Bacillota</taxon>
        <taxon>Clostridia</taxon>
        <taxon>Eubacteriales</taxon>
        <taxon>Oscillospiraceae</taxon>
        <taxon>Ligaoa</taxon>
    </lineage>
</organism>
<dbReference type="AlphaFoldDB" id="A0A926E0V2"/>
<evidence type="ECO:0000259" key="13">
    <source>
        <dbReference type="SMART" id="SM00642"/>
    </source>
</evidence>
<feature type="compositionally biased region" description="Low complexity" evidence="12">
    <location>
        <begin position="710"/>
        <end position="720"/>
    </location>
</feature>
<dbReference type="CDD" id="cd02855">
    <property type="entry name" value="E_set_GBE_prok_N"/>
    <property type="match status" value="1"/>
</dbReference>
<evidence type="ECO:0000256" key="4">
    <source>
        <dbReference type="ARBA" id="ARBA00009000"/>
    </source>
</evidence>
<name>A0A926E0V2_9FIRM</name>
<evidence type="ECO:0000313" key="15">
    <source>
        <dbReference type="Proteomes" id="UP000653127"/>
    </source>
</evidence>
<dbReference type="CDD" id="cd11322">
    <property type="entry name" value="AmyAc_Glg_BE"/>
    <property type="match status" value="1"/>
</dbReference>
<dbReference type="SUPFAM" id="SSF51445">
    <property type="entry name" value="(Trans)glycosidases"/>
    <property type="match status" value="1"/>
</dbReference>
<evidence type="ECO:0000256" key="1">
    <source>
        <dbReference type="ARBA" id="ARBA00000826"/>
    </source>
</evidence>
<evidence type="ECO:0000256" key="3">
    <source>
        <dbReference type="ARBA" id="ARBA00004964"/>
    </source>
</evidence>
<keyword evidence="9 10" id="KW-0119">Carbohydrate metabolism</keyword>
<dbReference type="GO" id="GO:0003844">
    <property type="term" value="F:1,4-alpha-glucan branching enzyme activity"/>
    <property type="evidence" value="ECO:0007669"/>
    <property type="project" value="UniProtKB-UniRule"/>
</dbReference>
<accession>A0A926E0V2</accession>
<dbReference type="EMBL" id="JACRST010000017">
    <property type="protein sequence ID" value="MBC8547332.1"/>
    <property type="molecule type" value="Genomic_DNA"/>
</dbReference>
<dbReference type="Pfam" id="PF02922">
    <property type="entry name" value="CBM_48"/>
    <property type="match status" value="1"/>
</dbReference>
<dbReference type="SMART" id="SM00642">
    <property type="entry name" value="Aamy"/>
    <property type="match status" value="1"/>
</dbReference>
<feature type="compositionally biased region" description="Basic residues" evidence="12">
    <location>
        <begin position="697"/>
        <end position="707"/>
    </location>
</feature>
<feature type="compositionally biased region" description="Basic and acidic residues" evidence="12">
    <location>
        <begin position="648"/>
        <end position="677"/>
    </location>
</feature>
<dbReference type="NCBIfam" id="TIGR01515">
    <property type="entry name" value="branching_enzym"/>
    <property type="match status" value="1"/>
</dbReference>
<evidence type="ECO:0000256" key="9">
    <source>
        <dbReference type="ARBA" id="ARBA00023277"/>
    </source>
</evidence>
<dbReference type="InterPro" id="IPR013780">
    <property type="entry name" value="Glyco_hydro_b"/>
</dbReference>
<comment type="function">
    <text evidence="2 10">Catalyzes the formation of the alpha-1,6-glucosidic linkages in glycogen by scission of a 1,4-alpha-linked oligosaccharide from growing alpha-1,4-glucan chains and the subsequent attachment of the oligosaccharide to the alpha-1,6 position.</text>
</comment>
<dbReference type="InterPro" id="IPR006048">
    <property type="entry name" value="A-amylase/branching_C"/>
</dbReference>
<evidence type="ECO:0000256" key="2">
    <source>
        <dbReference type="ARBA" id="ARBA00002953"/>
    </source>
</evidence>
<comment type="similarity">
    <text evidence="4 10">Belongs to the glycosyl hydrolase 13 family. GlgB subfamily.</text>
</comment>
<dbReference type="GO" id="GO:0043169">
    <property type="term" value="F:cation binding"/>
    <property type="evidence" value="ECO:0007669"/>
    <property type="project" value="InterPro"/>
</dbReference>
<feature type="active site" description="Proton donor" evidence="10 11">
    <location>
        <position position="363"/>
    </location>
</feature>
<evidence type="ECO:0000256" key="5">
    <source>
        <dbReference type="ARBA" id="ARBA00022600"/>
    </source>
</evidence>
<comment type="catalytic activity">
    <reaction evidence="1 10">
        <text>Transfers a segment of a (1-&gt;4)-alpha-D-glucan chain to a primary hydroxy group in a similar glucan chain.</text>
        <dbReference type="EC" id="2.4.1.18"/>
    </reaction>
</comment>
<dbReference type="InterPro" id="IPR006047">
    <property type="entry name" value="GH13_cat_dom"/>
</dbReference>
<dbReference type="InterPro" id="IPR037439">
    <property type="entry name" value="Branching_enzy"/>
</dbReference>
<feature type="compositionally biased region" description="Basic residues" evidence="12">
    <location>
        <begin position="634"/>
        <end position="647"/>
    </location>
</feature>
<feature type="active site" description="Nucleophile" evidence="10 11">
    <location>
        <position position="310"/>
    </location>
</feature>
<protein>
    <recommendedName>
        <fullName evidence="10">1,4-alpha-glucan branching enzyme GlgB</fullName>
        <ecNumber evidence="10">2.4.1.18</ecNumber>
    </recommendedName>
    <alternativeName>
        <fullName evidence="10">1,4-alpha-D-glucan:1,4-alpha-D-glucan 6-glucosyl-transferase</fullName>
    </alternativeName>
    <alternativeName>
        <fullName evidence="10">Alpha-(1-&gt;4)-glucan branching enzyme</fullName>
    </alternativeName>
    <alternativeName>
        <fullName evidence="10">Glycogen branching enzyme</fullName>
        <shortName evidence="10">BE</shortName>
    </alternativeName>
</protein>
<comment type="pathway">
    <text evidence="3 10">Glycan biosynthesis; glycogen biosynthesis.</text>
</comment>
<proteinExistence type="inferred from homology"/>
<keyword evidence="15" id="KW-1185">Reference proteome</keyword>
<evidence type="ECO:0000256" key="6">
    <source>
        <dbReference type="ARBA" id="ARBA00022676"/>
    </source>
</evidence>
<feature type="compositionally biased region" description="Low complexity" evidence="12">
    <location>
        <begin position="678"/>
        <end position="695"/>
    </location>
</feature>
<feature type="compositionally biased region" description="Basic and acidic residues" evidence="12">
    <location>
        <begin position="749"/>
        <end position="760"/>
    </location>
</feature>
<dbReference type="GO" id="GO:0005829">
    <property type="term" value="C:cytosol"/>
    <property type="evidence" value="ECO:0007669"/>
    <property type="project" value="TreeGrafter"/>
</dbReference>
<dbReference type="HAMAP" id="MF_00685">
    <property type="entry name" value="GlgB"/>
    <property type="match status" value="1"/>
</dbReference>
<dbReference type="PANTHER" id="PTHR43651">
    <property type="entry name" value="1,4-ALPHA-GLUCAN-BRANCHING ENZYME"/>
    <property type="match status" value="1"/>
</dbReference>
<dbReference type="InterPro" id="IPR013783">
    <property type="entry name" value="Ig-like_fold"/>
</dbReference>
<evidence type="ECO:0000256" key="7">
    <source>
        <dbReference type="ARBA" id="ARBA00022679"/>
    </source>
</evidence>
<dbReference type="GO" id="GO:0005978">
    <property type="term" value="P:glycogen biosynthetic process"/>
    <property type="evidence" value="ECO:0007669"/>
    <property type="project" value="UniProtKB-UniRule"/>
</dbReference>
<evidence type="ECO:0000256" key="10">
    <source>
        <dbReference type="HAMAP-Rule" id="MF_00685"/>
    </source>
</evidence>
<keyword evidence="5 10" id="KW-0321">Glycogen metabolism</keyword>
<dbReference type="InterPro" id="IPR044143">
    <property type="entry name" value="GlgB_N_E_set_prok"/>
</dbReference>
<evidence type="ECO:0000256" key="8">
    <source>
        <dbReference type="ARBA" id="ARBA00023056"/>
    </source>
</evidence>
<keyword evidence="7 10" id="KW-0808">Transferase</keyword>
<sequence length="760" mass="86703">MAKTVKKENLPLYLFHQGTNYKTYEYLGAHPHKQGRSTGAIFRTWAPNARAVSVTGDFNDWKPEANPMQRISDNGVWEVFVPGVKVYDNYKYCITAADGREIYKADPYAFHAETRPGTASKFVDISGYSWGDDAWYAKKQGLNIYHSPMNIYEVHLGSWRTYEDGAQFDYRKMAEELIPYAKDMGYTHLEIMPITEYPFDGSWGYQVTGYFAPTSRYGTPQDLMYFIDQCHQADLGVIMDWVPGHFPKDAYGLYEYDGGYCYEYSDPQKREHEQWGTRIFDYGRNEVLSFLISSAMFWVEQYHMDGIRVDAVASMLYLDYGREQWQWTPNVNGGKENLEAVAFLQKLNTAVLTEHPSALMIAEESTSWPLVTKPPMVGGLGFNFKWNMGWMNDMLAYTSLDPIYRAYNHDKLTFSMFYAFSENFILPISHDEVVYGKCSLINKMPGEYDQKFAGMRAFLGYMMAHPGKKLLFMGQEFAQFNEWNYQTELDWNLFDFEKHRKMHDFVRTINHFYLDNPCMWQVEDSWDGFQWISHDDHAQNIVSFRRIDEKGNEVVVLCNFCPVGRTAYRIGVPDAAKYQEVLNTDDVAFGGEGRLNEPVPVEDIEMHGFEQSIEFQVPPLSCLFFKAVPGRRKHTKKKGKAAVKPAKKNAETAEEKPEKKAPAKRDRPAKPKTEDAAAAKAVKAEAVLEAEAPKPAAKPRKAPVRKKAAPETAAAETAPKTAEKPARKPRKKAAPKVEPEGTEAAGKSGKPDSKPDSEAK</sequence>
<dbReference type="SUPFAM" id="SSF51011">
    <property type="entry name" value="Glycosyl hydrolase domain"/>
    <property type="match status" value="1"/>
</dbReference>
<evidence type="ECO:0000313" key="14">
    <source>
        <dbReference type="EMBL" id="MBC8547332.1"/>
    </source>
</evidence>
<dbReference type="InterPro" id="IPR017853">
    <property type="entry name" value="GH"/>
</dbReference>
<evidence type="ECO:0000256" key="11">
    <source>
        <dbReference type="PIRSR" id="PIRSR000463-1"/>
    </source>
</evidence>
<dbReference type="InterPro" id="IPR004193">
    <property type="entry name" value="Glyco_hydro_13_N"/>
</dbReference>
<dbReference type="Pfam" id="PF02806">
    <property type="entry name" value="Alpha-amylase_C"/>
    <property type="match status" value="1"/>
</dbReference>
<reference evidence="14" key="1">
    <citation type="submission" date="2020-08" db="EMBL/GenBank/DDBJ databases">
        <title>Genome public.</title>
        <authorList>
            <person name="Liu C."/>
            <person name="Sun Q."/>
        </authorList>
    </citation>
    <scope>NUCLEOTIDE SEQUENCE</scope>
    <source>
        <strain evidence="14">NSJ-31</strain>
    </source>
</reference>
<dbReference type="FunFam" id="2.60.40.1180:FF:000002">
    <property type="entry name" value="1,4-alpha-glucan branching enzyme GlgB"/>
    <property type="match status" value="1"/>
</dbReference>
<dbReference type="PIRSF" id="PIRSF000463">
    <property type="entry name" value="GlgB"/>
    <property type="match status" value="1"/>
</dbReference>
<evidence type="ECO:0000256" key="12">
    <source>
        <dbReference type="SAM" id="MobiDB-lite"/>
    </source>
</evidence>
<dbReference type="RefSeq" id="WP_249283376.1">
    <property type="nucleotide sequence ID" value="NZ_JACRST010000017.1"/>
</dbReference>
<dbReference type="NCBIfam" id="NF003811">
    <property type="entry name" value="PRK05402.1"/>
    <property type="match status" value="1"/>
</dbReference>